<evidence type="ECO:0008006" key="4">
    <source>
        <dbReference type="Google" id="ProtNLM"/>
    </source>
</evidence>
<organism evidence="2 3">
    <name type="scientific">Natronosporangium hydrolyticum</name>
    <dbReference type="NCBI Taxonomy" id="2811111"/>
    <lineage>
        <taxon>Bacteria</taxon>
        <taxon>Bacillati</taxon>
        <taxon>Actinomycetota</taxon>
        <taxon>Actinomycetes</taxon>
        <taxon>Micromonosporales</taxon>
        <taxon>Micromonosporaceae</taxon>
        <taxon>Natronosporangium</taxon>
    </lineage>
</organism>
<keyword evidence="1" id="KW-0812">Transmembrane</keyword>
<reference evidence="2" key="1">
    <citation type="submission" date="2021-02" db="EMBL/GenBank/DDBJ databases">
        <title>Natrosporangium hydrolyticum gen. nov., sp. nov, a haloalkaliphilic actinobacterium from a soda solonchak soil.</title>
        <authorList>
            <person name="Sorokin D.Y."/>
            <person name="Khijniak T.V."/>
            <person name="Zakharycheva A.P."/>
            <person name="Boueva O.V."/>
            <person name="Ariskina E.V."/>
            <person name="Hahnke R.L."/>
            <person name="Bunk B."/>
            <person name="Sproer C."/>
            <person name="Schumann P."/>
            <person name="Evtushenko L.I."/>
            <person name="Kublanov I.V."/>
        </authorList>
    </citation>
    <scope>NUCLEOTIDE SEQUENCE</scope>
    <source>
        <strain evidence="2">DSM 106523</strain>
    </source>
</reference>
<dbReference type="InterPro" id="IPR049978">
    <property type="entry name" value="SCO6880-like"/>
</dbReference>
<dbReference type="EMBL" id="CP070499">
    <property type="protein sequence ID" value="QSB13769.1"/>
    <property type="molecule type" value="Genomic_DNA"/>
</dbReference>
<keyword evidence="1" id="KW-1133">Transmembrane helix</keyword>
<gene>
    <name evidence="2" type="ORF">JQS43_19725</name>
</gene>
<evidence type="ECO:0000313" key="2">
    <source>
        <dbReference type="EMBL" id="QSB13769.1"/>
    </source>
</evidence>
<proteinExistence type="predicted"/>
<protein>
    <recommendedName>
        <fullName evidence="4">Type VII secretion protein EccE</fullName>
    </recommendedName>
</protein>
<feature type="transmembrane region" description="Helical" evidence="1">
    <location>
        <begin position="50"/>
        <end position="69"/>
    </location>
</feature>
<dbReference type="Proteomes" id="UP000662857">
    <property type="component" value="Chromosome"/>
</dbReference>
<keyword evidence="1" id="KW-0472">Membrane</keyword>
<sequence>MTGTADSETPRTYGGWRRARGMGMFGLGPASTVAVLATLTVGVITISISAVTLLVVAPACIAVIAGTVLQWDEVSLGQALLQRLRWAIGRRSRTWRGGMMAAHRHGWQLPGVLAATELLSVDDGQGSSYGVVHNRRLRTMTVSWRCAAQSTWLADPAQAAAWVANWSGWLAGLGHQQTIRWVAVTIDTAPDTGSRLADHVTARLAPDGPAAARRILQQLVAASPAAAADVATWVSVTLDPYASPAHPRTVEAALAEVNRALPGLADGLAACGVTVLGRATTDQLAATVRAAFDPRSRGDLALLAAGGVHPSGELLAWDNATPVAAVEHRDRYEHDGATSVSWAWHEAPRQPVHHDVLGHPVGSCPDDTWMTNDQAP</sequence>
<evidence type="ECO:0000256" key="1">
    <source>
        <dbReference type="SAM" id="Phobius"/>
    </source>
</evidence>
<feature type="transmembrane region" description="Helical" evidence="1">
    <location>
        <begin position="21"/>
        <end position="44"/>
    </location>
</feature>
<dbReference type="NCBIfam" id="NF042935">
    <property type="entry name" value="SCO6880_fam"/>
    <property type="match status" value="1"/>
</dbReference>
<dbReference type="AlphaFoldDB" id="A0A895YED6"/>
<evidence type="ECO:0000313" key="3">
    <source>
        <dbReference type="Proteomes" id="UP000662857"/>
    </source>
</evidence>
<dbReference type="KEGG" id="nhy:JQS43_19725"/>
<keyword evidence="3" id="KW-1185">Reference proteome</keyword>
<name>A0A895YED6_9ACTN</name>
<accession>A0A895YED6</accession>
<dbReference type="RefSeq" id="WP_239675877.1">
    <property type="nucleotide sequence ID" value="NZ_CP070499.1"/>
</dbReference>